<dbReference type="PANTHER" id="PTHR43319">
    <property type="entry name" value="BETA-LACTAMASE-RELATED"/>
    <property type="match status" value="1"/>
</dbReference>
<dbReference type="InterPro" id="IPR001466">
    <property type="entry name" value="Beta-lactam-related"/>
</dbReference>
<protein>
    <submittedName>
        <fullName evidence="2">Beta-lactamase family protein</fullName>
    </submittedName>
</protein>
<evidence type="ECO:0000313" key="2">
    <source>
        <dbReference type="EMBL" id="QXJ23869.1"/>
    </source>
</evidence>
<dbReference type="RefSeq" id="WP_231329548.1">
    <property type="nucleotide sequence ID" value="NZ_CP059572.1"/>
</dbReference>
<name>A0ABX8R0A2_9ACTN</name>
<organism evidence="2 3">
    <name type="scientific">Actinomadura graeca</name>
    <dbReference type="NCBI Taxonomy" id="2750812"/>
    <lineage>
        <taxon>Bacteria</taxon>
        <taxon>Bacillati</taxon>
        <taxon>Actinomycetota</taxon>
        <taxon>Actinomycetes</taxon>
        <taxon>Streptosporangiales</taxon>
        <taxon>Thermomonosporaceae</taxon>
        <taxon>Actinomadura</taxon>
    </lineage>
</organism>
<keyword evidence="3" id="KW-1185">Reference proteome</keyword>
<accession>A0ABX8R0A2</accession>
<gene>
    <name evidence="2" type="ORF">AGRA3207_005084</name>
</gene>
<dbReference type="Proteomes" id="UP001049518">
    <property type="component" value="Chromosome"/>
</dbReference>
<proteinExistence type="predicted"/>
<dbReference type="PANTHER" id="PTHR43319:SF3">
    <property type="entry name" value="BETA-LACTAMASE-RELATED DOMAIN-CONTAINING PROTEIN"/>
    <property type="match status" value="1"/>
</dbReference>
<sequence>MTSILAPGFETLQALLEQYAADDPAYSAQVCVIHAGRTVVDLSIGDDLGPDSLMCVLSGCKGVVGMCMGLLIDDGLLTPDTPVARYWPQFKAEGKADITIRQALSHQAGLPGLAGGCTVEELAAHTPVAERLAAMRPLWQPGTAHGYHGITIGILATELVQRLTGHSFADFYRQRVQQVLDVDFHFGADPGVLARTVDLVPPATPVPPPAPDSLEELMLNGFGDFPALVDVPNHPVIRATGPAAIGGIGNARSLARLYDSCLDDTGRRLVSPATIDMMTQIHTVGSDLVLGVHNRFGLVFQNADTRLDYGSPWSFGHDGAAGAIGFADPTYDIAFGYITSKMPEQGGADPRGIRLAAAARATLRTARRPTT</sequence>
<dbReference type="SUPFAM" id="SSF56601">
    <property type="entry name" value="beta-lactamase/transpeptidase-like"/>
    <property type="match status" value="1"/>
</dbReference>
<dbReference type="Pfam" id="PF00144">
    <property type="entry name" value="Beta-lactamase"/>
    <property type="match status" value="1"/>
</dbReference>
<dbReference type="InterPro" id="IPR052907">
    <property type="entry name" value="Beta-lactamase/esterase"/>
</dbReference>
<evidence type="ECO:0000313" key="3">
    <source>
        <dbReference type="Proteomes" id="UP001049518"/>
    </source>
</evidence>
<dbReference type="EMBL" id="CP059572">
    <property type="protein sequence ID" value="QXJ23869.1"/>
    <property type="molecule type" value="Genomic_DNA"/>
</dbReference>
<dbReference type="InterPro" id="IPR012338">
    <property type="entry name" value="Beta-lactam/transpept-like"/>
</dbReference>
<reference evidence="2" key="1">
    <citation type="submission" date="2020-07" db="EMBL/GenBank/DDBJ databases">
        <authorList>
            <person name="Tarantini F.S."/>
            <person name="Hong K.W."/>
            <person name="Chan K.G."/>
        </authorList>
    </citation>
    <scope>NUCLEOTIDE SEQUENCE</scope>
    <source>
        <strain evidence="2">32-07</strain>
    </source>
</reference>
<feature type="domain" description="Beta-lactamase-related" evidence="1">
    <location>
        <begin position="13"/>
        <end position="357"/>
    </location>
</feature>
<evidence type="ECO:0000259" key="1">
    <source>
        <dbReference type="Pfam" id="PF00144"/>
    </source>
</evidence>
<dbReference type="Gene3D" id="3.40.710.10">
    <property type="entry name" value="DD-peptidase/beta-lactamase superfamily"/>
    <property type="match status" value="1"/>
</dbReference>